<reference evidence="2 3" key="1">
    <citation type="journal article" date="2024" name="Int. J. Syst. Evol. Microbiol.">
        <title>Paenibacillus hexagrammi sp. nov., a novel bacterium isolated from the gut content of Hexagrammos agrammus.</title>
        <authorList>
            <person name="Jung H.K."/>
            <person name="Kim D.G."/>
            <person name="Zin H."/>
            <person name="Park J."/>
            <person name="Jung H."/>
            <person name="Kim Y.O."/>
            <person name="Kong H.J."/>
            <person name="Kim J.W."/>
            <person name="Kim Y.S."/>
        </authorList>
    </citation>
    <scope>NUCLEOTIDE SEQUENCE [LARGE SCALE GENOMIC DNA]</scope>
    <source>
        <strain evidence="2 3">YPD9-1</strain>
    </source>
</reference>
<sequence>MVEQVFSLMGWITVFAVISGGVIFGIARFVESDSTAYDMEFLWEHRYTLEELELEEPSR</sequence>
<keyword evidence="1" id="KW-0812">Transmembrane</keyword>
<feature type="transmembrane region" description="Helical" evidence="1">
    <location>
        <begin position="6"/>
        <end position="30"/>
    </location>
</feature>
<protein>
    <submittedName>
        <fullName evidence="2">Uncharacterized protein</fullName>
    </submittedName>
</protein>
<keyword evidence="1" id="KW-0472">Membrane</keyword>
<evidence type="ECO:0000313" key="2">
    <source>
        <dbReference type="EMBL" id="UJF33544.1"/>
    </source>
</evidence>
<name>A0ABY3SII6_9BACL</name>
<organism evidence="2 3">
    <name type="scientific">Paenibacillus hexagrammi</name>
    <dbReference type="NCBI Taxonomy" id="2908839"/>
    <lineage>
        <taxon>Bacteria</taxon>
        <taxon>Bacillati</taxon>
        <taxon>Bacillota</taxon>
        <taxon>Bacilli</taxon>
        <taxon>Bacillales</taxon>
        <taxon>Paenibacillaceae</taxon>
        <taxon>Paenibacillus</taxon>
    </lineage>
</organism>
<keyword evidence="1" id="KW-1133">Transmembrane helix</keyword>
<dbReference type="RefSeq" id="WP_235119914.1">
    <property type="nucleotide sequence ID" value="NZ_CP090978.1"/>
</dbReference>
<proteinExistence type="predicted"/>
<dbReference type="Proteomes" id="UP001649230">
    <property type="component" value="Chromosome"/>
</dbReference>
<keyword evidence="3" id="KW-1185">Reference proteome</keyword>
<dbReference type="EMBL" id="CP090978">
    <property type="protein sequence ID" value="UJF33544.1"/>
    <property type="molecule type" value="Genomic_DNA"/>
</dbReference>
<evidence type="ECO:0000313" key="3">
    <source>
        <dbReference type="Proteomes" id="UP001649230"/>
    </source>
</evidence>
<accession>A0ABY3SII6</accession>
<gene>
    <name evidence="2" type="ORF">L0M14_29285</name>
</gene>
<evidence type="ECO:0000256" key="1">
    <source>
        <dbReference type="SAM" id="Phobius"/>
    </source>
</evidence>